<organism evidence="1 3">
    <name type="scientific">Paenibacillus pabuli</name>
    <dbReference type="NCBI Taxonomy" id="1472"/>
    <lineage>
        <taxon>Bacteria</taxon>
        <taxon>Bacillati</taxon>
        <taxon>Bacillota</taxon>
        <taxon>Bacilli</taxon>
        <taxon>Bacillales</taxon>
        <taxon>Paenibacillaceae</taxon>
        <taxon>Paenibacillus</taxon>
    </lineage>
</organism>
<evidence type="ECO:0000313" key="3">
    <source>
        <dbReference type="Proteomes" id="UP000247078"/>
    </source>
</evidence>
<comment type="caution">
    <text evidence="1">The sequence shown here is derived from an EMBL/GenBank/DDBJ whole genome shotgun (WGS) entry which is preliminary data.</text>
</comment>
<dbReference type="OrthoDB" id="2665608at2"/>
<evidence type="ECO:0000313" key="4">
    <source>
        <dbReference type="Proteomes" id="UP000248827"/>
    </source>
</evidence>
<evidence type="ECO:0000313" key="1">
    <source>
        <dbReference type="EMBL" id="PWW40943.1"/>
    </source>
</evidence>
<dbReference type="Proteomes" id="UP000247078">
    <property type="component" value="Unassembled WGS sequence"/>
</dbReference>
<gene>
    <name evidence="2" type="ORF">DET54_105179</name>
    <name evidence="1" type="ORF">DET56_105218</name>
</gene>
<accession>A0A855Y0L8</accession>
<protein>
    <submittedName>
        <fullName evidence="1">Uncharacterized protein</fullName>
    </submittedName>
</protein>
<reference evidence="1 3" key="1">
    <citation type="submission" date="2018-05" db="EMBL/GenBank/DDBJ databases">
        <title>Freshwater and sediment microbial communities from various areas in North America, analyzing microbe dynamics in response to fracking.</title>
        <authorList>
            <person name="Lamendella R."/>
        </authorList>
    </citation>
    <scope>NUCLEOTIDE SEQUENCE [LARGE SCALE GENOMIC DNA]</scope>
    <source>
        <strain evidence="1 3">DB-3</strain>
        <strain evidence="2 4">NG-13</strain>
    </source>
</reference>
<dbReference type="AlphaFoldDB" id="A0A855Y0L8"/>
<dbReference type="EMBL" id="QLLI01000005">
    <property type="protein sequence ID" value="RAI97218.1"/>
    <property type="molecule type" value="Genomic_DNA"/>
</dbReference>
<proteinExistence type="predicted"/>
<evidence type="ECO:0000313" key="2">
    <source>
        <dbReference type="EMBL" id="RAI97218.1"/>
    </source>
</evidence>
<sequence length="188" mass="21620">MEPTVCPWCHTEIVWDEELGPEEECPYCHNELKGYRTLNINIGDEENDEAEEDIYDMDNVEDDEQTSDLANLWGDEVELKLPELRTLTKYADEGNDLIQYEEGVEKQLDLQEEVPECPHCREFMILTGTQKATKDTFNPVANAVLGTDSLLDAPFSVQMYVCSGCFQIQYNLSEDDRLRLIQNLSARK</sequence>
<name>A0A855Y0L8_9BACL</name>
<dbReference type="RefSeq" id="WP_109999543.1">
    <property type="nucleotide sequence ID" value="NZ_QGTZ01000005.1"/>
</dbReference>
<keyword evidence="4" id="KW-1185">Reference proteome</keyword>
<dbReference type="Proteomes" id="UP000248827">
    <property type="component" value="Unassembled WGS sequence"/>
</dbReference>
<dbReference type="EMBL" id="QGTZ01000005">
    <property type="protein sequence ID" value="PWW40943.1"/>
    <property type="molecule type" value="Genomic_DNA"/>
</dbReference>